<accession>A0AAE0H664</accession>
<dbReference type="EMBL" id="LGRX02000049">
    <property type="protein sequence ID" value="KAK3289701.1"/>
    <property type="molecule type" value="Genomic_DNA"/>
</dbReference>
<dbReference type="CDD" id="cd05271">
    <property type="entry name" value="NDUFA9_like_SDR_a"/>
    <property type="match status" value="1"/>
</dbReference>
<dbReference type="InterPro" id="IPR001509">
    <property type="entry name" value="Epimerase_deHydtase"/>
</dbReference>
<dbReference type="PANTHER" id="PTHR12126">
    <property type="entry name" value="NADH-UBIQUINONE OXIDOREDUCTASE 39 KDA SUBUNIT-RELATED"/>
    <property type="match status" value="1"/>
</dbReference>
<feature type="domain" description="NAD-dependent epimerase/dehydratase" evidence="1">
    <location>
        <begin position="56"/>
        <end position="263"/>
    </location>
</feature>
<evidence type="ECO:0000313" key="2">
    <source>
        <dbReference type="EMBL" id="KAK3289701.1"/>
    </source>
</evidence>
<protein>
    <recommendedName>
        <fullName evidence="1">NAD-dependent epimerase/dehydratase domain-containing protein</fullName>
    </recommendedName>
</protein>
<keyword evidence="3" id="KW-1185">Reference proteome</keyword>
<dbReference type="SUPFAM" id="SSF51735">
    <property type="entry name" value="NAD(P)-binding Rossmann-fold domains"/>
    <property type="match status" value="1"/>
</dbReference>
<dbReference type="PANTHER" id="PTHR12126:SF11">
    <property type="entry name" value="NADH DEHYDROGENASE [UBIQUINONE] 1 ALPHA SUBCOMPLEX SUBUNIT 9, MITOCHONDRIAL"/>
    <property type="match status" value="1"/>
</dbReference>
<evidence type="ECO:0000259" key="1">
    <source>
        <dbReference type="Pfam" id="PF01370"/>
    </source>
</evidence>
<dbReference type="GO" id="GO:0005739">
    <property type="term" value="C:mitochondrion"/>
    <property type="evidence" value="ECO:0007669"/>
    <property type="project" value="TreeGrafter"/>
</dbReference>
<dbReference type="Gene3D" id="3.40.50.720">
    <property type="entry name" value="NAD(P)-binding Rossmann-like Domain"/>
    <property type="match status" value="1"/>
</dbReference>
<comment type="caution">
    <text evidence="2">The sequence shown here is derived from an EMBL/GenBank/DDBJ whole genome shotgun (WGS) entry which is preliminary data.</text>
</comment>
<name>A0AAE0H664_9CHLO</name>
<reference evidence="2 3" key="1">
    <citation type="journal article" date="2015" name="Genome Biol. Evol.">
        <title>Comparative Genomics of a Bacterivorous Green Alga Reveals Evolutionary Causalities and Consequences of Phago-Mixotrophic Mode of Nutrition.</title>
        <authorList>
            <person name="Burns J.A."/>
            <person name="Paasch A."/>
            <person name="Narechania A."/>
            <person name="Kim E."/>
        </authorList>
    </citation>
    <scope>NUCLEOTIDE SEQUENCE [LARGE SCALE GENOMIC DNA]</scope>
    <source>
        <strain evidence="2 3">PLY_AMNH</strain>
    </source>
</reference>
<dbReference type="Proteomes" id="UP001190700">
    <property type="component" value="Unassembled WGS sequence"/>
</dbReference>
<dbReference type="InterPro" id="IPR051207">
    <property type="entry name" value="ComplexI_NDUFA9_subunit"/>
</dbReference>
<dbReference type="Pfam" id="PF01370">
    <property type="entry name" value="Epimerase"/>
    <property type="match status" value="1"/>
</dbReference>
<proteinExistence type="predicted"/>
<sequence length="378" mass="40817">MLRRITSEACRFSARSAVPALQQSVSGERWASTLPVGYMKRGSGGRSSVSGIQAAIFGSTGFLGRYVLTEMGKNGTLCILPTRCNENARQHLRLMGDLGQLHFMDYDIRDEDLIAKAVDGADVVINMVGREFETGNFSFEMVNVDFAKRLAELSSKAGVSKLIHFSALGASTSSPSKYYQTKAAGEAAVLEAFPSATVIRPAPLVGSEDRLLNEYAKFLTIPGRIPLIDGGDTKMQPVNAADVAIALGKIVTDPNSTGKVYELAGPKVYKMKDLAALVCDAVREPVRTIFLPTPLAKILALPRDILQARIPFPFPTNPMFTVDHIEGLANNYVLNPKTTALTFKDLGISPRNLEGLNIDYLRAFRSGGYDFGTTAGSA</sequence>
<dbReference type="InterPro" id="IPR036291">
    <property type="entry name" value="NAD(P)-bd_dom_sf"/>
</dbReference>
<dbReference type="GO" id="GO:0044877">
    <property type="term" value="F:protein-containing complex binding"/>
    <property type="evidence" value="ECO:0007669"/>
    <property type="project" value="TreeGrafter"/>
</dbReference>
<gene>
    <name evidence="2" type="ORF">CYMTET_2880</name>
</gene>
<dbReference type="AlphaFoldDB" id="A0AAE0H664"/>
<evidence type="ECO:0000313" key="3">
    <source>
        <dbReference type="Proteomes" id="UP001190700"/>
    </source>
</evidence>
<organism evidence="2 3">
    <name type="scientific">Cymbomonas tetramitiformis</name>
    <dbReference type="NCBI Taxonomy" id="36881"/>
    <lineage>
        <taxon>Eukaryota</taxon>
        <taxon>Viridiplantae</taxon>
        <taxon>Chlorophyta</taxon>
        <taxon>Pyramimonadophyceae</taxon>
        <taxon>Pyramimonadales</taxon>
        <taxon>Pyramimonadaceae</taxon>
        <taxon>Cymbomonas</taxon>
    </lineage>
</organism>